<evidence type="ECO:0000313" key="10">
    <source>
        <dbReference type="EMBL" id="CAL1172156.1"/>
    </source>
</evidence>
<evidence type="ECO:0000256" key="4">
    <source>
        <dbReference type="RuleBase" id="RU000394"/>
    </source>
</evidence>
<sequence length="734" mass="80757">MAIPMALRSAAVFALAPALVCPAWGWINDETLRAETLAAVPGSVKRLQVDLDLEPLHRWDFLSHEPGFEAYHSEVTQYLEKYIPAHLLPMVDDITKHMEKAYYADYAQEMQSLSSALNISLGEIVLVNLVYQVEQIGTACNKVNTTGPCPPAAPAGPGLCSGLVADAGDALWQGRNLDWDLDKALLPFVVEVDYLSKGQTVFRGVQVVGMIGVLHGMAMGKFSVQINARDRGGSLAKNLLEELLLGGKTPTHVIRKALEQEATFSDAEQFLSSERLANPVYFILSGVQHGEGAILTRQRQRCDAWHLFETNPKDSKQVNPQPGWFRLQTNYDPWEQVPKYDDRRTPGVRNTEKFCKGGASVNEDTVLSVMTAWPTKNHHTDITSVMCARTGQMKTMLWMKTTSPHLMGSDRFEYTVVGSMLELYCNAVVDLLSKGNPSQSKAKLNIRQEKNGNVAVEGLTEEECKNADELTNLLERGNEQRTVAATAMNSESSRSHLILIIKIISVNKETKEVLKGKMLMCDLAGSERLKRSEVTDHQQTEAIAINKSLTALGDVIEALTKGGKGVVPYRNHKLTLLMQDSLDVDLSISKGSGRIQDTPSPIFADLRAMPVTCGDCCCSKDCNGEECGCKCGESIATLGAFFIVAAAAFWIVGLLFGWNGPDTHFQSDLTYHQFNMFWFYLGFITVAFGVLYAIYARGGKAFAREPEAEEETPTEEKSALAAAPTPYVMLPAEP</sequence>
<gene>
    <name evidence="9" type="ORF">C1SCF055_LOCUS43321</name>
</gene>
<keyword evidence="7" id="KW-0732">Signal</keyword>
<keyword evidence="4" id="KW-0493">Microtubule</keyword>
<keyword evidence="6" id="KW-1133">Transmembrane helix</keyword>
<dbReference type="GO" id="GO:0005524">
    <property type="term" value="F:ATP binding"/>
    <property type="evidence" value="ECO:0007669"/>
    <property type="project" value="UniProtKB-KW"/>
</dbReference>
<dbReference type="GO" id="GO:0008017">
    <property type="term" value="F:microtubule binding"/>
    <property type="evidence" value="ECO:0007669"/>
    <property type="project" value="InterPro"/>
</dbReference>
<dbReference type="InterPro" id="IPR027417">
    <property type="entry name" value="P-loop_NTPase"/>
</dbReference>
<dbReference type="InterPro" id="IPR036961">
    <property type="entry name" value="Kinesin_motor_dom_sf"/>
</dbReference>
<dbReference type="Gene3D" id="3.40.850.10">
    <property type="entry name" value="Kinesin motor domain"/>
    <property type="match status" value="1"/>
</dbReference>
<accession>A0A9P1GPK7</accession>
<organism evidence="9">
    <name type="scientific">Cladocopium goreaui</name>
    <dbReference type="NCBI Taxonomy" id="2562237"/>
    <lineage>
        <taxon>Eukaryota</taxon>
        <taxon>Sar</taxon>
        <taxon>Alveolata</taxon>
        <taxon>Dinophyceae</taxon>
        <taxon>Suessiales</taxon>
        <taxon>Symbiodiniaceae</taxon>
        <taxon>Cladocopium</taxon>
    </lineage>
</organism>
<keyword evidence="6" id="KW-0812">Transmembrane</keyword>
<dbReference type="SMART" id="SM00129">
    <property type="entry name" value="KISc"/>
    <property type="match status" value="1"/>
</dbReference>
<dbReference type="Proteomes" id="UP001152797">
    <property type="component" value="Unassembled WGS sequence"/>
</dbReference>
<keyword evidence="1 4" id="KW-0547">Nucleotide-binding</keyword>
<dbReference type="EMBL" id="CAMXCT020006713">
    <property type="protein sequence ID" value="CAL1172156.1"/>
    <property type="molecule type" value="Genomic_DNA"/>
</dbReference>
<evidence type="ECO:0000313" key="11">
    <source>
        <dbReference type="Proteomes" id="UP001152797"/>
    </source>
</evidence>
<evidence type="ECO:0000259" key="8">
    <source>
        <dbReference type="PROSITE" id="PS50067"/>
    </source>
</evidence>
<comment type="caution">
    <text evidence="9">The sequence shown here is derived from an EMBL/GenBank/DDBJ whole genome shotgun (WGS) entry which is preliminary data.</text>
</comment>
<feature type="domain" description="Kinesin motor" evidence="8">
    <location>
        <begin position="409"/>
        <end position="582"/>
    </location>
</feature>
<dbReference type="PANTHER" id="PTHR28583">
    <property type="entry name" value="ACID AMIDASE"/>
    <property type="match status" value="1"/>
</dbReference>
<feature type="chain" id="PRO_5043273093" description="Kinesin-like protein" evidence="7">
    <location>
        <begin position="26"/>
        <end position="734"/>
    </location>
</feature>
<reference evidence="9" key="1">
    <citation type="submission" date="2022-10" db="EMBL/GenBank/DDBJ databases">
        <authorList>
            <person name="Chen Y."/>
            <person name="Dougan E. K."/>
            <person name="Chan C."/>
            <person name="Rhodes N."/>
            <person name="Thang M."/>
        </authorList>
    </citation>
    <scope>NUCLEOTIDE SEQUENCE</scope>
</reference>
<dbReference type="OrthoDB" id="5273684at2759"/>
<dbReference type="PROSITE" id="PS00411">
    <property type="entry name" value="KINESIN_MOTOR_1"/>
    <property type="match status" value="1"/>
</dbReference>
<keyword evidence="6" id="KW-0472">Membrane</keyword>
<evidence type="ECO:0000313" key="9">
    <source>
        <dbReference type="EMBL" id="CAI4018781.1"/>
    </source>
</evidence>
<dbReference type="EMBL" id="CAMXCT010006713">
    <property type="protein sequence ID" value="CAI4018781.1"/>
    <property type="molecule type" value="Genomic_DNA"/>
</dbReference>
<dbReference type="EMBL" id="CAMXCT030006713">
    <property type="protein sequence ID" value="CAL4806093.1"/>
    <property type="molecule type" value="Genomic_DNA"/>
</dbReference>
<evidence type="ECO:0000256" key="2">
    <source>
        <dbReference type="ARBA" id="ARBA00022840"/>
    </source>
</evidence>
<feature type="signal peptide" evidence="7">
    <location>
        <begin position="1"/>
        <end position="25"/>
    </location>
</feature>
<dbReference type="GO" id="GO:0005874">
    <property type="term" value="C:microtubule"/>
    <property type="evidence" value="ECO:0007669"/>
    <property type="project" value="UniProtKB-KW"/>
</dbReference>
<comment type="similarity">
    <text evidence="3 4">Belongs to the TRAFAC class myosin-kinesin ATPase superfamily. Kinesin family.</text>
</comment>
<dbReference type="InterPro" id="IPR019821">
    <property type="entry name" value="Kinesin_motor_CS"/>
</dbReference>
<name>A0A9P1GPK7_9DINO</name>
<evidence type="ECO:0000256" key="5">
    <source>
        <dbReference type="SAM" id="MobiDB-lite"/>
    </source>
</evidence>
<feature type="transmembrane region" description="Helical" evidence="6">
    <location>
        <begin position="635"/>
        <end position="656"/>
    </location>
</feature>
<dbReference type="GO" id="GO:0016810">
    <property type="term" value="F:hydrolase activity, acting on carbon-nitrogen (but not peptide) bonds"/>
    <property type="evidence" value="ECO:0007669"/>
    <property type="project" value="TreeGrafter"/>
</dbReference>
<dbReference type="GO" id="GO:0003777">
    <property type="term" value="F:microtubule motor activity"/>
    <property type="evidence" value="ECO:0007669"/>
    <property type="project" value="InterPro"/>
</dbReference>
<feature type="transmembrane region" description="Helical" evidence="6">
    <location>
        <begin position="677"/>
        <end position="695"/>
    </location>
</feature>
<evidence type="ECO:0000256" key="7">
    <source>
        <dbReference type="SAM" id="SignalP"/>
    </source>
</evidence>
<feature type="region of interest" description="Disordered" evidence="5">
    <location>
        <begin position="706"/>
        <end position="734"/>
    </location>
</feature>
<evidence type="ECO:0000256" key="6">
    <source>
        <dbReference type="SAM" id="Phobius"/>
    </source>
</evidence>
<reference evidence="10" key="2">
    <citation type="submission" date="2024-04" db="EMBL/GenBank/DDBJ databases">
        <authorList>
            <person name="Chen Y."/>
            <person name="Shah S."/>
            <person name="Dougan E. K."/>
            <person name="Thang M."/>
            <person name="Chan C."/>
        </authorList>
    </citation>
    <scope>NUCLEOTIDE SEQUENCE [LARGE SCALE GENOMIC DNA]</scope>
</reference>
<dbReference type="PANTHER" id="PTHR28583:SF4">
    <property type="entry name" value="N-ACYLETHANOLAMINE-HYDROLYZING ACID AMIDASE"/>
    <property type="match status" value="1"/>
</dbReference>
<proteinExistence type="inferred from homology"/>
<dbReference type="Pfam" id="PF00225">
    <property type="entry name" value="Kinesin"/>
    <property type="match status" value="1"/>
</dbReference>
<keyword evidence="11" id="KW-1185">Reference proteome</keyword>
<evidence type="ECO:0000256" key="3">
    <source>
        <dbReference type="PROSITE-ProRule" id="PRU00283"/>
    </source>
</evidence>
<keyword evidence="2 4" id="KW-0067">ATP-binding</keyword>
<dbReference type="PRINTS" id="PR00380">
    <property type="entry name" value="KINESINHEAVY"/>
</dbReference>
<dbReference type="PROSITE" id="PS50067">
    <property type="entry name" value="KINESIN_MOTOR_2"/>
    <property type="match status" value="1"/>
</dbReference>
<evidence type="ECO:0000256" key="1">
    <source>
        <dbReference type="ARBA" id="ARBA00022741"/>
    </source>
</evidence>
<protein>
    <recommendedName>
        <fullName evidence="4">Kinesin-like protein</fullName>
    </recommendedName>
</protein>
<dbReference type="InterPro" id="IPR001752">
    <property type="entry name" value="Kinesin_motor_dom"/>
</dbReference>
<dbReference type="GO" id="GO:0007018">
    <property type="term" value="P:microtubule-based movement"/>
    <property type="evidence" value="ECO:0007669"/>
    <property type="project" value="InterPro"/>
</dbReference>
<keyword evidence="4" id="KW-0505">Motor protein</keyword>
<dbReference type="AlphaFoldDB" id="A0A9P1GPK7"/>
<dbReference type="Gene3D" id="3.60.60.10">
    <property type="entry name" value="Penicillin V Acylase, Chain A"/>
    <property type="match status" value="1"/>
</dbReference>
<comment type="caution">
    <text evidence="3">Lacks conserved residue(s) required for the propagation of feature annotation.</text>
</comment>
<dbReference type="SUPFAM" id="SSF52540">
    <property type="entry name" value="P-loop containing nucleoside triphosphate hydrolases"/>
    <property type="match status" value="1"/>
</dbReference>